<proteinExistence type="predicted"/>
<dbReference type="RefSeq" id="WP_281391918.1">
    <property type="nucleotide sequence ID" value="NZ_JACHMO010000001.1"/>
</dbReference>
<accession>A0A7W9HJH7</accession>
<sequence length="44" mass="4531">MTKPVPGLHSHSTSADVPPQAILGATHALEAVTHEFAATARKLA</sequence>
<keyword evidence="2" id="KW-1185">Reference proteome</keyword>
<reference evidence="1 2" key="1">
    <citation type="submission" date="2020-08" db="EMBL/GenBank/DDBJ databases">
        <title>Sequencing the genomes of 1000 actinobacteria strains.</title>
        <authorList>
            <person name="Klenk H.-P."/>
        </authorList>
    </citation>
    <scope>NUCLEOTIDE SEQUENCE [LARGE SCALE GENOMIC DNA]</scope>
    <source>
        <strain evidence="1 2">DSM 45486</strain>
    </source>
</reference>
<dbReference type="EMBL" id="JACHMO010000001">
    <property type="protein sequence ID" value="MBB5803433.1"/>
    <property type="molecule type" value="Genomic_DNA"/>
</dbReference>
<dbReference type="Proteomes" id="UP000552097">
    <property type="component" value="Unassembled WGS sequence"/>
</dbReference>
<gene>
    <name evidence="1" type="ORF">F4560_003201</name>
</gene>
<name>A0A7W9HJH7_9PSEU</name>
<evidence type="ECO:0000313" key="1">
    <source>
        <dbReference type="EMBL" id="MBB5803433.1"/>
    </source>
</evidence>
<organism evidence="1 2">
    <name type="scientific">Saccharothrix ecbatanensis</name>
    <dbReference type="NCBI Taxonomy" id="1105145"/>
    <lineage>
        <taxon>Bacteria</taxon>
        <taxon>Bacillati</taxon>
        <taxon>Actinomycetota</taxon>
        <taxon>Actinomycetes</taxon>
        <taxon>Pseudonocardiales</taxon>
        <taxon>Pseudonocardiaceae</taxon>
        <taxon>Saccharothrix</taxon>
    </lineage>
</organism>
<comment type="caution">
    <text evidence="1">The sequence shown here is derived from an EMBL/GenBank/DDBJ whole genome shotgun (WGS) entry which is preliminary data.</text>
</comment>
<protein>
    <submittedName>
        <fullName evidence="1">Uncharacterized protein</fullName>
    </submittedName>
</protein>
<evidence type="ECO:0000313" key="2">
    <source>
        <dbReference type="Proteomes" id="UP000552097"/>
    </source>
</evidence>
<dbReference type="AlphaFoldDB" id="A0A7W9HJH7"/>